<dbReference type="GO" id="GO:0006109">
    <property type="term" value="P:regulation of carbohydrate metabolic process"/>
    <property type="evidence" value="ECO:0007669"/>
    <property type="project" value="UniProtKB-UniRule"/>
</dbReference>
<dbReference type="STRING" id="762983.HMPREF9444_00086"/>
<dbReference type="PANTHER" id="PTHR34984:SF1">
    <property type="entry name" value="CARBON STORAGE REGULATOR"/>
    <property type="match status" value="1"/>
</dbReference>
<dbReference type="RefSeq" id="WP_009142315.1">
    <property type="nucleotide sequence ID" value="NZ_GL830944.1"/>
</dbReference>
<gene>
    <name evidence="5 6" type="primary">csrA</name>
    <name evidence="6" type="ORF">HMPREF9444_00086</name>
</gene>
<keyword evidence="3 5" id="KW-0694">RNA-binding</keyword>
<name>E8LHC7_SUCHY</name>
<evidence type="ECO:0000256" key="5">
    <source>
        <dbReference type="HAMAP-Rule" id="MF_00167"/>
    </source>
</evidence>
<dbReference type="SUPFAM" id="SSF117130">
    <property type="entry name" value="CsrA-like"/>
    <property type="match status" value="1"/>
</dbReference>
<dbReference type="GO" id="GO:0048027">
    <property type="term" value="F:mRNA 5'-UTR binding"/>
    <property type="evidence" value="ECO:0007669"/>
    <property type="project" value="UniProtKB-UniRule"/>
</dbReference>
<evidence type="ECO:0000256" key="1">
    <source>
        <dbReference type="ARBA" id="ARBA00022490"/>
    </source>
</evidence>
<dbReference type="Pfam" id="PF02599">
    <property type="entry name" value="CsrA"/>
    <property type="match status" value="1"/>
</dbReference>
<dbReference type="GO" id="GO:0006402">
    <property type="term" value="P:mRNA catabolic process"/>
    <property type="evidence" value="ECO:0007669"/>
    <property type="project" value="InterPro"/>
</dbReference>
<comment type="function">
    <text evidence="5">A key translational regulator that binds mRNA to regulate translation initiation and/or mRNA stability. Mediates global changes in gene expression, shifting from rapid growth to stress survival by linking envelope stress, the stringent response and the catabolite repression systems. Usually binds in the 5'-UTR; binding at or near the Shine-Dalgarno sequence prevents ribosome-binding, repressing translation, binding elsewhere in the 5'-UTR can activate translation and/or stabilize the mRNA. Its function is antagonized by small RNA(s).</text>
</comment>
<dbReference type="GO" id="GO:0045947">
    <property type="term" value="P:negative regulation of translational initiation"/>
    <property type="evidence" value="ECO:0007669"/>
    <property type="project" value="UniProtKB-UniRule"/>
</dbReference>
<dbReference type="GO" id="GO:0005829">
    <property type="term" value="C:cytosol"/>
    <property type="evidence" value="ECO:0007669"/>
    <property type="project" value="TreeGrafter"/>
</dbReference>
<comment type="subunit">
    <text evidence="5">Homodimer; the beta-strands of each monomer intercalate to form a hydrophobic core, while the alpha-helices form wings that extend away from the core.</text>
</comment>
<protein>
    <recommendedName>
        <fullName evidence="5">Translational regulator CsrA</fullName>
    </recommendedName>
    <alternativeName>
        <fullName evidence="5">Carbon storage regulator</fullName>
    </alternativeName>
</protein>
<evidence type="ECO:0000256" key="4">
    <source>
        <dbReference type="ARBA" id="ARBA00023159"/>
    </source>
</evidence>
<keyword evidence="4 5" id="KW-0010">Activator</keyword>
<organism evidence="6 7">
    <name type="scientific">Succinatimonas hippei (strain DSM 22608 / JCM 16073 / KCTC 15190 / YIT 12066)</name>
    <dbReference type="NCBI Taxonomy" id="762983"/>
    <lineage>
        <taxon>Bacteria</taxon>
        <taxon>Pseudomonadati</taxon>
        <taxon>Pseudomonadota</taxon>
        <taxon>Gammaproteobacteria</taxon>
        <taxon>Aeromonadales</taxon>
        <taxon>Succinivibrionaceae</taxon>
        <taxon>Succinatimonas</taxon>
    </lineage>
</organism>
<reference evidence="6 7" key="1">
    <citation type="submission" date="2011-01" db="EMBL/GenBank/DDBJ databases">
        <authorList>
            <person name="Weinstock G."/>
            <person name="Sodergren E."/>
            <person name="Clifton S."/>
            <person name="Fulton L."/>
            <person name="Fulton B."/>
            <person name="Courtney L."/>
            <person name="Fronick C."/>
            <person name="Harrison M."/>
            <person name="Strong C."/>
            <person name="Farmer C."/>
            <person name="Delahaunty K."/>
            <person name="Markovic C."/>
            <person name="Hall O."/>
            <person name="Minx P."/>
            <person name="Tomlinson C."/>
            <person name="Mitreva M."/>
            <person name="Hou S."/>
            <person name="Chen J."/>
            <person name="Wollam A."/>
            <person name="Pepin K.H."/>
            <person name="Johnson M."/>
            <person name="Bhonagiri V."/>
            <person name="Zhang X."/>
            <person name="Suruliraj S."/>
            <person name="Warren W."/>
            <person name="Chinwalla A."/>
            <person name="Mardis E.R."/>
            <person name="Wilson R.K."/>
        </authorList>
    </citation>
    <scope>NUCLEOTIDE SEQUENCE [LARGE SCALE GENOMIC DNA]</scope>
    <source>
        <strain evidence="7">DSM 22608 / JCM 16073 / KCTC 15190 / YIT 12066</strain>
    </source>
</reference>
<keyword evidence="2 5" id="KW-0810">Translation regulation</keyword>
<comment type="similarity">
    <text evidence="5">Belongs to the CsrA/RsmA family.</text>
</comment>
<dbReference type="AlphaFoldDB" id="E8LHC7"/>
<evidence type="ECO:0000313" key="6">
    <source>
        <dbReference type="EMBL" id="EFY08035.1"/>
    </source>
</evidence>
<dbReference type="InterPro" id="IPR003751">
    <property type="entry name" value="CsrA"/>
</dbReference>
<keyword evidence="5" id="KW-0678">Repressor</keyword>
<evidence type="ECO:0000313" key="7">
    <source>
        <dbReference type="Proteomes" id="UP000018458"/>
    </source>
</evidence>
<dbReference type="PANTHER" id="PTHR34984">
    <property type="entry name" value="CARBON STORAGE REGULATOR"/>
    <property type="match status" value="1"/>
</dbReference>
<dbReference type="HOGENOM" id="CLU_164837_1_1_6"/>
<dbReference type="OrthoDB" id="9809061at2"/>
<dbReference type="Proteomes" id="UP000018458">
    <property type="component" value="Unassembled WGS sequence"/>
</dbReference>
<dbReference type="EMBL" id="AEVO01000006">
    <property type="protein sequence ID" value="EFY08035.1"/>
    <property type="molecule type" value="Genomic_DNA"/>
</dbReference>
<comment type="caution">
    <text evidence="6">The sequence shown here is derived from an EMBL/GenBank/DDBJ whole genome shotgun (WGS) entry which is preliminary data.</text>
</comment>
<keyword evidence="7" id="KW-1185">Reference proteome</keyword>
<dbReference type="InterPro" id="IPR036107">
    <property type="entry name" value="CsrA_sf"/>
</dbReference>
<keyword evidence="1 5" id="KW-0963">Cytoplasm</keyword>
<sequence length="68" mass="7490">MLVISRKEGEKIRIGRDITISILDIKNGRVSIGISAPAAVPIERMADEKNRKEKAVLVESVKDKTKSS</sequence>
<dbReference type="HAMAP" id="MF_00167">
    <property type="entry name" value="CsrA"/>
    <property type="match status" value="1"/>
</dbReference>
<accession>E8LHC7</accession>
<dbReference type="GO" id="GO:0045948">
    <property type="term" value="P:positive regulation of translational initiation"/>
    <property type="evidence" value="ECO:0007669"/>
    <property type="project" value="UniProtKB-UniRule"/>
</dbReference>
<dbReference type="Gene3D" id="2.60.40.4380">
    <property type="entry name" value="Translational regulator CsrA"/>
    <property type="match status" value="1"/>
</dbReference>
<evidence type="ECO:0000256" key="2">
    <source>
        <dbReference type="ARBA" id="ARBA00022845"/>
    </source>
</evidence>
<proteinExistence type="inferred from homology"/>
<comment type="subcellular location">
    <subcellularLocation>
        <location evidence="5">Cytoplasm</location>
    </subcellularLocation>
</comment>
<evidence type="ECO:0000256" key="3">
    <source>
        <dbReference type="ARBA" id="ARBA00022884"/>
    </source>
</evidence>